<dbReference type="OrthoDB" id="4062597at2759"/>
<dbReference type="HOGENOM" id="CLU_1012537_0_0_1"/>
<dbReference type="KEGG" id="lel:PVL30_001790"/>
<reference evidence="1 2" key="1">
    <citation type="journal article" date="2009" name="Nature">
        <title>Evolution of pathogenicity and sexual reproduction in eight Candida genomes.</title>
        <authorList>
            <person name="Butler G."/>
            <person name="Rasmussen M.D."/>
            <person name="Lin M.F."/>
            <person name="Santos M.A."/>
            <person name="Sakthikumar S."/>
            <person name="Munro C.A."/>
            <person name="Rheinbay E."/>
            <person name="Grabherr M."/>
            <person name="Forche A."/>
            <person name="Reedy J.L."/>
            <person name="Agrafioti I."/>
            <person name="Arnaud M.B."/>
            <person name="Bates S."/>
            <person name="Brown A.J."/>
            <person name="Brunke S."/>
            <person name="Costanzo M.C."/>
            <person name="Fitzpatrick D.A."/>
            <person name="de Groot P.W."/>
            <person name="Harris D."/>
            <person name="Hoyer L.L."/>
            <person name="Hube B."/>
            <person name="Klis F.M."/>
            <person name="Kodira C."/>
            <person name="Lennard N."/>
            <person name="Logue M.E."/>
            <person name="Martin R."/>
            <person name="Neiman A.M."/>
            <person name="Nikolaou E."/>
            <person name="Quail M.A."/>
            <person name="Quinn J."/>
            <person name="Santos M.C."/>
            <person name="Schmitzberger F.F."/>
            <person name="Sherlock G."/>
            <person name="Shah P."/>
            <person name="Silverstein K.A."/>
            <person name="Skrzypek M.S."/>
            <person name="Soll D."/>
            <person name="Staggs R."/>
            <person name="Stansfield I."/>
            <person name="Stumpf M.P."/>
            <person name="Sudbery P.E."/>
            <person name="Srikantha T."/>
            <person name="Zeng Q."/>
            <person name="Berman J."/>
            <person name="Berriman M."/>
            <person name="Heitman J."/>
            <person name="Gow N.A."/>
            <person name="Lorenz M.C."/>
            <person name="Birren B.W."/>
            <person name="Kellis M."/>
            <person name="Cuomo C.A."/>
        </authorList>
    </citation>
    <scope>NUCLEOTIDE SEQUENCE [LARGE SCALE GENOMIC DNA]</scope>
    <source>
        <strain evidence="2">ATCC 11503 / BCRC 21390 / CBS 2605 / JCM 1781 / NBRC 1676 / NRRL YB-4239</strain>
    </source>
</reference>
<dbReference type="FunCoup" id="A5DWS9">
    <property type="interactions" value="6"/>
</dbReference>
<dbReference type="EMBL" id="CH981525">
    <property type="protein sequence ID" value="EDK43637.1"/>
    <property type="molecule type" value="Genomic_DNA"/>
</dbReference>
<proteinExistence type="predicted"/>
<evidence type="ECO:0000313" key="2">
    <source>
        <dbReference type="Proteomes" id="UP000001996"/>
    </source>
</evidence>
<name>A5DWS9_LODEL</name>
<gene>
    <name evidence="1" type="ORF">LELG_01816</name>
</gene>
<dbReference type="InParanoid" id="A5DWS9"/>
<protein>
    <submittedName>
        <fullName evidence="1">Uncharacterized protein</fullName>
    </submittedName>
</protein>
<keyword evidence="2" id="KW-1185">Reference proteome</keyword>
<accession>A5DWS9</accession>
<dbReference type="AlphaFoldDB" id="A5DWS9"/>
<dbReference type="eggNOG" id="ENOG502SG1V">
    <property type="taxonomic scope" value="Eukaryota"/>
</dbReference>
<organism evidence="1 2">
    <name type="scientific">Lodderomyces elongisporus (strain ATCC 11503 / CBS 2605 / JCM 1781 / NBRC 1676 / NRRL YB-4239)</name>
    <name type="common">Yeast</name>
    <name type="synonym">Saccharomyces elongisporus</name>
    <dbReference type="NCBI Taxonomy" id="379508"/>
    <lineage>
        <taxon>Eukaryota</taxon>
        <taxon>Fungi</taxon>
        <taxon>Dikarya</taxon>
        <taxon>Ascomycota</taxon>
        <taxon>Saccharomycotina</taxon>
        <taxon>Pichiomycetes</taxon>
        <taxon>Debaryomycetaceae</taxon>
        <taxon>Candida/Lodderomyces clade</taxon>
        <taxon>Lodderomyces</taxon>
    </lineage>
</organism>
<dbReference type="OMA" id="FMRNTAP"/>
<dbReference type="Proteomes" id="UP000001996">
    <property type="component" value="Unassembled WGS sequence"/>
</dbReference>
<sequence length="275" mass="31489">MTFEVLIFPNSWFKARSKYVQIQKLINKAYDKPRYKFGIIKSPRIFTDSSLFQDLAISPLDEFNFYLLLGDEQFICDVEKAKGSKRDFDEGGLENCYNCDIPAQFVNKFDFSLLLEETKITVVDESFEFDEGILARSLASLGLKTYHGDLFQEPRTKAFELTALTSFLNGSASKFLDFVLAHIVQSPVYFRELSLSTPLDQLSTIIIHADYIVEHNLENYYINKCGFVKLPEVNIYMPLGNGGKATYMHEGKVVEALKDFHIAFVYRSIHVASRS</sequence>
<dbReference type="VEuPathDB" id="FungiDB:LELG_01816"/>
<evidence type="ECO:0000313" key="1">
    <source>
        <dbReference type="EMBL" id="EDK43637.1"/>
    </source>
</evidence>
<dbReference type="GeneID" id="5234614"/>